<feature type="transmembrane region" description="Helical" evidence="1">
    <location>
        <begin position="33"/>
        <end position="50"/>
    </location>
</feature>
<feature type="transmembrane region" description="Helical" evidence="1">
    <location>
        <begin position="56"/>
        <end position="74"/>
    </location>
</feature>
<proteinExistence type="predicted"/>
<organism evidence="2 3">
    <name type="scientific">Orlajensenia flava</name>
    <dbReference type="NCBI Taxonomy" id="2565934"/>
    <lineage>
        <taxon>Bacteria</taxon>
        <taxon>Bacillati</taxon>
        <taxon>Actinomycetota</taxon>
        <taxon>Actinomycetes</taxon>
        <taxon>Micrococcales</taxon>
        <taxon>Microbacteriaceae</taxon>
        <taxon>Orlajensenia</taxon>
    </lineage>
</organism>
<keyword evidence="3" id="KW-1185">Reference proteome</keyword>
<keyword evidence="1" id="KW-1133">Transmembrane helix</keyword>
<gene>
    <name evidence="2" type="ORF">E6C70_02255</name>
</gene>
<name>A0A4S4FX04_9MICO</name>
<dbReference type="RefSeq" id="WP_136421838.1">
    <property type="nucleotide sequence ID" value="NZ_SSSN01000003.1"/>
</dbReference>
<evidence type="ECO:0000313" key="2">
    <source>
        <dbReference type="EMBL" id="THG34928.1"/>
    </source>
</evidence>
<protein>
    <recommendedName>
        <fullName evidence="4">DUF4190 domain-containing protein</fullName>
    </recommendedName>
</protein>
<reference evidence="2 3" key="1">
    <citation type="submission" date="2019-04" db="EMBL/GenBank/DDBJ databases">
        <authorList>
            <person name="Jiang L."/>
        </authorList>
    </citation>
    <scope>NUCLEOTIDE SEQUENCE [LARGE SCALE GENOMIC DNA]</scope>
    <source>
        <strain evidence="2 3">YIM 131861</strain>
    </source>
</reference>
<keyword evidence="1" id="KW-0812">Transmembrane</keyword>
<evidence type="ECO:0000256" key="1">
    <source>
        <dbReference type="SAM" id="Phobius"/>
    </source>
</evidence>
<sequence length="103" mass="10642">MTTEWWQAGDVTEQPPPPDYVVRSGRPARPSNSLGAAAVLIGAVALFMSLLPVPAYFAWAPGIVAVVLGSIGTTRPRLSRVSSVVGIVLGAVGLLIATLVTFA</sequence>
<dbReference type="Proteomes" id="UP000307380">
    <property type="component" value="Unassembled WGS sequence"/>
</dbReference>
<evidence type="ECO:0008006" key="4">
    <source>
        <dbReference type="Google" id="ProtNLM"/>
    </source>
</evidence>
<accession>A0A4S4FX04</accession>
<evidence type="ECO:0000313" key="3">
    <source>
        <dbReference type="Proteomes" id="UP000307380"/>
    </source>
</evidence>
<dbReference type="AlphaFoldDB" id="A0A4S4FX04"/>
<keyword evidence="1" id="KW-0472">Membrane</keyword>
<dbReference type="EMBL" id="SSSN01000003">
    <property type="protein sequence ID" value="THG34928.1"/>
    <property type="molecule type" value="Genomic_DNA"/>
</dbReference>
<feature type="transmembrane region" description="Helical" evidence="1">
    <location>
        <begin position="81"/>
        <end position="102"/>
    </location>
</feature>
<comment type="caution">
    <text evidence="2">The sequence shown here is derived from an EMBL/GenBank/DDBJ whole genome shotgun (WGS) entry which is preliminary data.</text>
</comment>